<dbReference type="Pfam" id="PF02469">
    <property type="entry name" value="Fasciclin"/>
    <property type="match status" value="1"/>
</dbReference>
<keyword evidence="1" id="KW-0732">Signal</keyword>
<evidence type="ECO:0000256" key="1">
    <source>
        <dbReference type="SAM" id="SignalP"/>
    </source>
</evidence>
<sequence length="159" mass="16079">MKKMLLCTTLLFTGVAFAGGGSSMPMGNTIAAIVSNDPNFSTLLAAVKAAGLVETLSSPGPFTVFAPTNAAFAKIPQADLNALLNDPAALKSVLLYHVVPGKVTASQVTGLTSATTVNGADLNISTSGGMVMINDATVTKADIMASNGVIHVIDTVLMP</sequence>
<dbReference type="Proteomes" id="UP000030634">
    <property type="component" value="Chromosome"/>
</dbReference>
<evidence type="ECO:0000259" key="2">
    <source>
        <dbReference type="PROSITE" id="PS50213"/>
    </source>
</evidence>
<feature type="domain" description="FAS1" evidence="2">
    <location>
        <begin position="27"/>
        <end position="157"/>
    </location>
</feature>
<dbReference type="GO" id="GO:0005615">
    <property type="term" value="C:extracellular space"/>
    <property type="evidence" value="ECO:0007669"/>
    <property type="project" value="TreeGrafter"/>
</dbReference>
<evidence type="ECO:0000313" key="3">
    <source>
        <dbReference type="EMBL" id="AIZ46169.1"/>
    </source>
</evidence>
<dbReference type="EMBL" id="CP010028">
    <property type="protein sequence ID" value="AIZ46169.1"/>
    <property type="molecule type" value="Genomic_DNA"/>
</dbReference>
<name>A0A0A7KLL9_9DEIO</name>
<dbReference type="PANTHER" id="PTHR10900:SF77">
    <property type="entry name" value="FI19380P1"/>
    <property type="match status" value="1"/>
</dbReference>
<dbReference type="InterPro" id="IPR050904">
    <property type="entry name" value="Adhesion/Biosynth-related"/>
</dbReference>
<evidence type="ECO:0000313" key="4">
    <source>
        <dbReference type="Proteomes" id="UP000030634"/>
    </source>
</evidence>
<dbReference type="PANTHER" id="PTHR10900">
    <property type="entry name" value="PERIOSTIN-RELATED"/>
    <property type="match status" value="1"/>
</dbReference>
<dbReference type="SUPFAM" id="SSF82153">
    <property type="entry name" value="FAS1 domain"/>
    <property type="match status" value="1"/>
</dbReference>
<dbReference type="KEGG" id="dsw:QR90_15590"/>
<dbReference type="PROSITE" id="PS50213">
    <property type="entry name" value="FAS1"/>
    <property type="match status" value="1"/>
</dbReference>
<dbReference type="InterPro" id="IPR036378">
    <property type="entry name" value="FAS1_dom_sf"/>
</dbReference>
<organism evidence="3 4">
    <name type="scientific">Deinococcus radiopugnans</name>
    <dbReference type="NCBI Taxonomy" id="57497"/>
    <lineage>
        <taxon>Bacteria</taxon>
        <taxon>Thermotogati</taxon>
        <taxon>Deinococcota</taxon>
        <taxon>Deinococci</taxon>
        <taxon>Deinococcales</taxon>
        <taxon>Deinococcaceae</taxon>
        <taxon>Deinococcus</taxon>
    </lineage>
</organism>
<feature type="signal peptide" evidence="1">
    <location>
        <begin position="1"/>
        <end position="18"/>
    </location>
</feature>
<dbReference type="SMART" id="SM00554">
    <property type="entry name" value="FAS1"/>
    <property type="match status" value="1"/>
</dbReference>
<protein>
    <recommendedName>
        <fullName evidence="2">FAS1 domain-containing protein</fullName>
    </recommendedName>
</protein>
<dbReference type="InterPro" id="IPR000782">
    <property type="entry name" value="FAS1_domain"/>
</dbReference>
<proteinExistence type="predicted"/>
<gene>
    <name evidence="3" type="ORF">QR90_15590</name>
</gene>
<dbReference type="AlphaFoldDB" id="A0A0A7KLL9"/>
<feature type="chain" id="PRO_5002041972" description="FAS1 domain-containing protein" evidence="1">
    <location>
        <begin position="19"/>
        <end position="159"/>
    </location>
</feature>
<dbReference type="Gene3D" id="2.30.180.10">
    <property type="entry name" value="FAS1 domain"/>
    <property type="match status" value="1"/>
</dbReference>
<dbReference type="FunFam" id="2.30.180.10:FF:000019">
    <property type="entry name" value="Cell surface lipoprotein"/>
    <property type="match status" value="1"/>
</dbReference>
<accession>A0A0A7KLL9</accession>
<reference evidence="4" key="1">
    <citation type="submission" date="2014-11" db="EMBL/GenBank/DDBJ databases">
        <title>Hymenobacter sp. DG25B genome submission.</title>
        <authorList>
            <person name="Jung H.-Y."/>
            <person name="Kim M.K."/>
            <person name="Srinivasan S."/>
            <person name="Lim S."/>
        </authorList>
    </citation>
    <scope>NUCLEOTIDE SEQUENCE [LARGE SCALE GENOMIC DNA]</scope>
    <source>
        <strain evidence="4">DY59</strain>
    </source>
</reference>
<dbReference type="RefSeq" id="WP_039685908.1">
    <property type="nucleotide sequence ID" value="NZ_CP010028.1"/>
</dbReference>
<dbReference type="HOGENOM" id="CLU_031281_4_2_0"/>
<dbReference type="STRING" id="1182571.QR90_15590"/>